<dbReference type="AlphaFoldDB" id="A0A4R8S4X8"/>
<dbReference type="PANTHER" id="PTHR24198:SF165">
    <property type="entry name" value="ANKYRIN REPEAT-CONTAINING PROTEIN-RELATED"/>
    <property type="match status" value="1"/>
</dbReference>
<dbReference type="EMBL" id="PECH01000008">
    <property type="protein sequence ID" value="TDZ80104.1"/>
    <property type="molecule type" value="Genomic_DNA"/>
</dbReference>
<keyword evidence="2 3" id="KW-0040">ANK repeat</keyword>
<dbReference type="PROSITE" id="PS50297">
    <property type="entry name" value="ANK_REP_REGION"/>
    <property type="match status" value="1"/>
</dbReference>
<feature type="repeat" description="ANK" evidence="3">
    <location>
        <begin position="43"/>
        <end position="75"/>
    </location>
</feature>
<feature type="repeat" description="ANK" evidence="3">
    <location>
        <begin position="76"/>
        <end position="113"/>
    </location>
</feature>
<dbReference type="Pfam" id="PF12796">
    <property type="entry name" value="Ank_2"/>
    <property type="match status" value="1"/>
</dbReference>
<evidence type="ECO:0000313" key="4">
    <source>
        <dbReference type="EMBL" id="TDZ80104.1"/>
    </source>
</evidence>
<dbReference type="PROSITE" id="PS50088">
    <property type="entry name" value="ANK_REPEAT"/>
    <property type="match status" value="2"/>
</dbReference>
<evidence type="ECO:0000256" key="3">
    <source>
        <dbReference type="PROSITE-ProRule" id="PRU00023"/>
    </source>
</evidence>
<accession>A0A4R8S4X8</accession>
<dbReference type="SUPFAM" id="SSF48403">
    <property type="entry name" value="Ankyrin repeat"/>
    <property type="match status" value="1"/>
</dbReference>
<dbReference type="InterPro" id="IPR036770">
    <property type="entry name" value="Ankyrin_rpt-contain_sf"/>
</dbReference>
<dbReference type="Gene3D" id="1.25.40.20">
    <property type="entry name" value="Ankyrin repeat-containing domain"/>
    <property type="match status" value="1"/>
</dbReference>
<evidence type="ECO:0000256" key="2">
    <source>
        <dbReference type="ARBA" id="ARBA00023043"/>
    </source>
</evidence>
<dbReference type="PRINTS" id="PR01415">
    <property type="entry name" value="ANKYRIN"/>
</dbReference>
<name>A0A4R8S4X8_9MYCO</name>
<dbReference type="Proteomes" id="UP000295117">
    <property type="component" value="Unassembled WGS sequence"/>
</dbReference>
<sequence>MVRDQPPKVDPLRPIHRAIMNNDAAAFRAEVAAGVDINLPGPEDMTPLHIAADRGNIEIAKELLDAGANVDPINVWGNTPLWMAVMKRHLNSPDGSMVRLLLDSNADPTKTESENGRSALVMSRLLAGFPKELAHLVEAKADELKTRG</sequence>
<proteinExistence type="predicted"/>
<evidence type="ECO:0000256" key="1">
    <source>
        <dbReference type="ARBA" id="ARBA00022737"/>
    </source>
</evidence>
<protein>
    <submittedName>
        <fullName evidence="4">Ankyrin repeat protein</fullName>
    </submittedName>
</protein>
<organism evidence="4 5">
    <name type="scientific">Mycobacteroides salmoniphilum</name>
    <dbReference type="NCBI Taxonomy" id="404941"/>
    <lineage>
        <taxon>Bacteria</taxon>
        <taxon>Bacillati</taxon>
        <taxon>Actinomycetota</taxon>
        <taxon>Actinomycetes</taxon>
        <taxon>Mycobacteriales</taxon>
        <taxon>Mycobacteriaceae</taxon>
        <taxon>Mycobacteroides</taxon>
    </lineage>
</organism>
<gene>
    <name evidence="4" type="ORF">DE4585_03855</name>
</gene>
<comment type="caution">
    <text evidence="4">The sequence shown here is derived from an EMBL/GenBank/DDBJ whole genome shotgun (WGS) entry which is preliminary data.</text>
</comment>
<evidence type="ECO:0000313" key="5">
    <source>
        <dbReference type="Proteomes" id="UP000295117"/>
    </source>
</evidence>
<keyword evidence="1" id="KW-0677">Repeat</keyword>
<dbReference type="SMART" id="SM00248">
    <property type="entry name" value="ANK"/>
    <property type="match status" value="3"/>
</dbReference>
<reference evidence="4 5" key="1">
    <citation type="journal article" date="2019" name="Sci. Rep.">
        <title>Extended insight into the Mycobacterium chelonae-abscessus complex through whole genome sequencing of Mycobacterium salmoniphilum outbreak and Mycobacterium salmoniphilum-like strains.</title>
        <authorList>
            <person name="Behra P.R.K."/>
            <person name="Das S."/>
            <person name="Pettersson B.M.F."/>
            <person name="Shirreff L."/>
            <person name="DuCote T."/>
            <person name="Jacobsson K.G."/>
            <person name="Ennis D.G."/>
            <person name="Kirsebom L.A."/>
        </authorList>
    </citation>
    <scope>NUCLEOTIDE SEQUENCE [LARGE SCALE GENOMIC DNA]</scope>
    <source>
        <strain evidence="4 5">DE 4585</strain>
    </source>
</reference>
<dbReference type="InterPro" id="IPR002110">
    <property type="entry name" value="Ankyrin_rpt"/>
</dbReference>
<dbReference type="PANTHER" id="PTHR24198">
    <property type="entry name" value="ANKYRIN REPEAT AND PROTEIN KINASE DOMAIN-CONTAINING PROTEIN"/>
    <property type="match status" value="1"/>
</dbReference>
<dbReference type="RefSeq" id="WP_134072645.1">
    <property type="nucleotide sequence ID" value="NZ_PECH01000008.1"/>
</dbReference>